<proteinExistence type="predicted"/>
<protein>
    <submittedName>
        <fullName evidence="2">Uncharacterized protein</fullName>
    </submittedName>
</protein>
<comment type="caution">
    <text evidence="2">The sequence shown here is derived from an EMBL/GenBank/DDBJ whole genome shotgun (WGS) entry which is preliminary data.</text>
</comment>
<dbReference type="AlphaFoldDB" id="D3BUB0"/>
<dbReference type="Gene3D" id="1.25.40.20">
    <property type="entry name" value="Ankyrin repeat-containing domain"/>
    <property type="match status" value="1"/>
</dbReference>
<accession>D3BUB0</accession>
<keyword evidence="3" id="KW-1185">Reference proteome</keyword>
<dbReference type="Pfam" id="PF12796">
    <property type="entry name" value="Ank_2"/>
    <property type="match status" value="1"/>
</dbReference>
<reference evidence="2 3" key="1">
    <citation type="journal article" date="2011" name="Genome Res.">
        <title>Phylogeny-wide analysis of social amoeba genomes highlights ancient origins for complex intercellular communication.</title>
        <authorList>
            <person name="Heidel A.J."/>
            <person name="Lawal H.M."/>
            <person name="Felder M."/>
            <person name="Schilde C."/>
            <person name="Helps N.R."/>
            <person name="Tunggal B."/>
            <person name="Rivero F."/>
            <person name="John U."/>
            <person name="Schleicher M."/>
            <person name="Eichinger L."/>
            <person name="Platzer M."/>
            <person name="Noegel A.A."/>
            <person name="Schaap P."/>
            <person name="Gloeckner G."/>
        </authorList>
    </citation>
    <scope>NUCLEOTIDE SEQUENCE [LARGE SCALE GENOMIC DNA]</scope>
    <source>
        <strain evidence="3">ATCC 26659 / Pp 5 / PN500</strain>
    </source>
</reference>
<gene>
    <name evidence="2" type="ORF">PPL_11729</name>
</gene>
<name>D3BUB0_HETP5</name>
<dbReference type="RefSeq" id="XP_020427178.1">
    <property type="nucleotide sequence ID" value="XM_020582478.1"/>
</dbReference>
<dbReference type="InParanoid" id="D3BUB0"/>
<dbReference type="PANTHER" id="PTHR46586:SF3">
    <property type="entry name" value="ANKYRIN REPEAT-CONTAINING PROTEIN"/>
    <property type="match status" value="1"/>
</dbReference>
<dbReference type="EMBL" id="ADBJ01000059">
    <property type="protein sequence ID" value="EFA75044.1"/>
    <property type="molecule type" value="Genomic_DNA"/>
</dbReference>
<feature type="region of interest" description="Disordered" evidence="1">
    <location>
        <begin position="247"/>
        <end position="271"/>
    </location>
</feature>
<dbReference type="InterPro" id="IPR036770">
    <property type="entry name" value="Ankyrin_rpt-contain_sf"/>
</dbReference>
<dbReference type="PANTHER" id="PTHR46586">
    <property type="entry name" value="ANKYRIN REPEAT-CONTAINING PROTEIN"/>
    <property type="match status" value="1"/>
</dbReference>
<dbReference type="Proteomes" id="UP000001396">
    <property type="component" value="Unassembled WGS sequence"/>
</dbReference>
<evidence type="ECO:0000313" key="3">
    <source>
        <dbReference type="Proteomes" id="UP000001396"/>
    </source>
</evidence>
<evidence type="ECO:0000313" key="2">
    <source>
        <dbReference type="EMBL" id="EFA75044.1"/>
    </source>
</evidence>
<sequence>MEKSLFIYILRNKILKYLIFYFVKEIHLQKRILRVKNWEEYSKKYINLVHYGNVDLLIQKVKESPLTQKDALRDDTCDRTEGCSHVSFDWAARNGDMTMINLLLERNKTNYTFSRNAFVLAAKNGQVEILKYLTENYKRLQSSVESMNEAAGNGHLEAVNEFMRSIDTLRLLNKRGLLTKEIQGKILEKAILNACLPAIRYIVDECKAELTKPCIDFLQLPRYKDQCEFIKTLNPNLSELDHITFEKEESKPQQHQPRVSRREMKKSRSIK</sequence>
<evidence type="ECO:0000256" key="1">
    <source>
        <dbReference type="SAM" id="MobiDB-lite"/>
    </source>
</evidence>
<dbReference type="InterPro" id="IPR002110">
    <property type="entry name" value="Ankyrin_rpt"/>
</dbReference>
<dbReference type="GeneID" id="31367197"/>
<dbReference type="SUPFAM" id="SSF140860">
    <property type="entry name" value="Pseudo ankyrin repeat-like"/>
    <property type="match status" value="1"/>
</dbReference>
<organism evidence="2 3">
    <name type="scientific">Heterostelium pallidum (strain ATCC 26659 / Pp 5 / PN500)</name>
    <name type="common">Cellular slime mold</name>
    <name type="synonym">Polysphondylium pallidum</name>
    <dbReference type="NCBI Taxonomy" id="670386"/>
    <lineage>
        <taxon>Eukaryota</taxon>
        <taxon>Amoebozoa</taxon>
        <taxon>Evosea</taxon>
        <taxon>Eumycetozoa</taxon>
        <taxon>Dictyostelia</taxon>
        <taxon>Acytosteliales</taxon>
        <taxon>Acytosteliaceae</taxon>
        <taxon>Heterostelium</taxon>
    </lineage>
</organism>
<dbReference type="InterPro" id="IPR052050">
    <property type="entry name" value="SecEffector_AnkRepeat"/>
</dbReference>